<evidence type="ECO:0000313" key="2">
    <source>
        <dbReference type="EMBL" id="MBE9221109.1"/>
    </source>
</evidence>
<organism evidence="2 3">
    <name type="scientific">Cyanobacterium stanieri LEGE 03274</name>
    <dbReference type="NCBI Taxonomy" id="1828756"/>
    <lineage>
        <taxon>Bacteria</taxon>
        <taxon>Bacillati</taxon>
        <taxon>Cyanobacteriota</taxon>
        <taxon>Cyanophyceae</taxon>
        <taxon>Oscillatoriophycideae</taxon>
        <taxon>Chroococcales</taxon>
        <taxon>Geminocystaceae</taxon>
        <taxon>Cyanobacterium</taxon>
    </lineage>
</organism>
<gene>
    <name evidence="2" type="ORF">IQ215_00205</name>
</gene>
<dbReference type="EMBL" id="JADEWC010000001">
    <property type="protein sequence ID" value="MBE9221109.1"/>
    <property type="molecule type" value="Genomic_DNA"/>
</dbReference>
<feature type="domain" description="DUF4340" evidence="1">
    <location>
        <begin position="84"/>
        <end position="193"/>
    </location>
</feature>
<name>A0ABR9V0K7_9CHRO</name>
<sequence>MKFNRSTILLSIFAVSLASVIYLVEIRPQSNVTNNDNENLIPQENKLFSFDTEQIKTITIDPPDRQENSQTLIFEKTQAEVQPWQMSAPEQVKANDASISFLLNLFPQATKKPEIPMDEANLSEYGLETPKAIISITLDNDETYQINIGGSNFDNSQIYGLVKFPPSAPQSEGIFLMSKSFQYVVERPYEDWKELNN</sequence>
<dbReference type="Pfam" id="PF14238">
    <property type="entry name" value="DUF4340"/>
    <property type="match status" value="1"/>
</dbReference>
<evidence type="ECO:0000259" key="1">
    <source>
        <dbReference type="Pfam" id="PF14238"/>
    </source>
</evidence>
<dbReference type="Proteomes" id="UP000654604">
    <property type="component" value="Unassembled WGS sequence"/>
</dbReference>
<keyword evidence="3" id="KW-1185">Reference proteome</keyword>
<protein>
    <submittedName>
        <fullName evidence="2">DUF4340 domain-containing protein</fullName>
    </submittedName>
</protein>
<evidence type="ECO:0000313" key="3">
    <source>
        <dbReference type="Proteomes" id="UP000654604"/>
    </source>
</evidence>
<proteinExistence type="predicted"/>
<dbReference type="InterPro" id="IPR025641">
    <property type="entry name" value="DUF4340"/>
</dbReference>
<comment type="caution">
    <text evidence="2">The sequence shown here is derived from an EMBL/GenBank/DDBJ whole genome shotgun (WGS) entry which is preliminary data.</text>
</comment>
<accession>A0ABR9V0K7</accession>
<dbReference type="RefSeq" id="WP_193799311.1">
    <property type="nucleotide sequence ID" value="NZ_JADEWC010000001.1"/>
</dbReference>
<reference evidence="2 3" key="1">
    <citation type="submission" date="2020-10" db="EMBL/GenBank/DDBJ databases">
        <authorList>
            <person name="Castelo-Branco R."/>
            <person name="Eusebio N."/>
            <person name="Adriana R."/>
            <person name="Vieira A."/>
            <person name="Brugerolle De Fraissinette N."/>
            <person name="Rezende De Castro R."/>
            <person name="Schneider M.P."/>
            <person name="Vasconcelos V."/>
            <person name="Leao P.N."/>
        </authorList>
    </citation>
    <scope>NUCLEOTIDE SEQUENCE [LARGE SCALE GENOMIC DNA]</scope>
    <source>
        <strain evidence="2 3">LEGE 03274</strain>
    </source>
</reference>